<dbReference type="PANTHER" id="PTHR43570">
    <property type="entry name" value="ALDEHYDE DEHYDROGENASE"/>
    <property type="match status" value="1"/>
</dbReference>
<dbReference type="PANTHER" id="PTHR43570:SF20">
    <property type="entry name" value="ALDEHYDE DEHYDROGENASE ALDX-RELATED"/>
    <property type="match status" value="1"/>
</dbReference>
<dbReference type="InterPro" id="IPR016162">
    <property type="entry name" value="Ald_DH_N"/>
</dbReference>
<feature type="active site" evidence="5 6">
    <location>
        <position position="215"/>
    </location>
</feature>
<dbReference type="InterPro" id="IPR029510">
    <property type="entry name" value="Ald_DH_CS_GLU"/>
</dbReference>
<evidence type="ECO:0000256" key="3">
    <source>
        <dbReference type="ARBA" id="ARBA00023027"/>
    </source>
</evidence>
<dbReference type="Pfam" id="PF00171">
    <property type="entry name" value="Aldedh"/>
    <property type="match status" value="1"/>
</dbReference>
<name>A0AAD0S903_9GAMM</name>
<proteinExistence type="inferred from homology"/>
<accession>A0AAD0S903</accession>
<dbReference type="AlphaFoldDB" id="A0AAD0S903"/>
<evidence type="ECO:0000256" key="1">
    <source>
        <dbReference type="ARBA" id="ARBA00009986"/>
    </source>
</evidence>
<dbReference type="Gene3D" id="3.40.309.10">
    <property type="entry name" value="Aldehyde Dehydrogenase, Chain A, domain 2"/>
    <property type="match status" value="1"/>
</dbReference>
<sequence length="471" mass="52761">MLTDIQRLLHSQFQQLNRTFLAEPYLPIEQRISILKQIKNSLITNEQALVAATSKDFGYRTAFDTVLGDLLPTVKLISDTIKRLPKWARNESRGVGISLWPSKAHINYQPKGVIGVIAPWNYPIQLALVPVITALAAGNRVMLKVSEFTPHTNEIIKNIFSGELAAHCHIVEGQSEVAAAFSELPFAHILFTGSTTVGRKVMQAASQHLTPVTLELGGKSPVVILDDVNIKSVAKTLLFGKLNNAGQICVAPDYVFVPKKHEHQLLQQLCELYKQHFKDGVEGKNLTSIVSDSQYQRLKSYLVDAEDKGAQIFKPLEENQYDDLKHRLGLHILTQVNDAMNVMQNEIFGPLLPIMSYESLQQVIDYINSHPHPLALYIFGHDKERISFVSQSIRSGTLAINDVLMQVTADQLPFGGIGESGMGHYHGIEGFKTFSHARNTLVSGKFNPRTQLLLKQNKLLITLLKWMYLRR</sequence>
<dbReference type="RefSeq" id="WP_118844945.1">
    <property type="nucleotide sequence ID" value="NZ_CP032091.1"/>
</dbReference>
<dbReference type="PIRSF" id="PIRSF036492">
    <property type="entry name" value="ALDH"/>
    <property type="match status" value="1"/>
</dbReference>
<evidence type="ECO:0000256" key="2">
    <source>
        <dbReference type="ARBA" id="ARBA00023002"/>
    </source>
</evidence>
<evidence type="ECO:0000256" key="5">
    <source>
        <dbReference type="PIRSR" id="PIRSR036492-1"/>
    </source>
</evidence>
<dbReference type="Proteomes" id="UP000264605">
    <property type="component" value="Plasmid unnamed1"/>
</dbReference>
<feature type="active site" evidence="5">
    <location>
        <position position="249"/>
    </location>
</feature>
<dbReference type="GO" id="GO:0004029">
    <property type="term" value="F:aldehyde dehydrogenase (NAD+) activity"/>
    <property type="evidence" value="ECO:0007669"/>
    <property type="project" value="TreeGrafter"/>
</dbReference>
<reference evidence="9 10" key="1">
    <citation type="submission" date="2018-08" db="EMBL/GenBank/DDBJ databases">
        <title>Draft genome sequence of Pseudoalteromonas donghaensis HJ51.</title>
        <authorList>
            <person name="Oh J."/>
            <person name="Roh D."/>
        </authorList>
    </citation>
    <scope>NUCLEOTIDE SEQUENCE [LARGE SCALE GENOMIC DNA]</scope>
    <source>
        <strain evidence="9 10">HJ51</strain>
        <plasmid evidence="9 10">unnamed1</plasmid>
    </source>
</reference>
<geneLocation type="plasmid" evidence="9 10">
    <name>unnamed1</name>
</geneLocation>
<dbReference type="InterPro" id="IPR015590">
    <property type="entry name" value="Aldehyde_DH_dom"/>
</dbReference>
<gene>
    <name evidence="9" type="ORF">D0907_17675</name>
</gene>
<organism evidence="9 10">
    <name type="scientific">Pseudoalteromonas lipolytica</name>
    <dbReference type="NCBI Taxonomy" id="570156"/>
    <lineage>
        <taxon>Bacteria</taxon>
        <taxon>Pseudomonadati</taxon>
        <taxon>Pseudomonadota</taxon>
        <taxon>Gammaproteobacteria</taxon>
        <taxon>Alteromonadales</taxon>
        <taxon>Pseudoalteromonadaceae</taxon>
        <taxon>Pseudoalteromonas</taxon>
    </lineage>
</organism>
<dbReference type="SUPFAM" id="SSF53720">
    <property type="entry name" value="ALDH-like"/>
    <property type="match status" value="1"/>
</dbReference>
<feature type="domain" description="Aldehyde dehydrogenase" evidence="8">
    <location>
        <begin position="26"/>
        <end position="438"/>
    </location>
</feature>
<dbReference type="GO" id="GO:0005737">
    <property type="term" value="C:cytoplasm"/>
    <property type="evidence" value="ECO:0007669"/>
    <property type="project" value="TreeGrafter"/>
</dbReference>
<evidence type="ECO:0000256" key="7">
    <source>
        <dbReference type="RuleBase" id="RU003345"/>
    </source>
</evidence>
<protein>
    <recommendedName>
        <fullName evidence="4">Aldehyde dehydrogenase</fullName>
    </recommendedName>
</protein>
<keyword evidence="9" id="KW-0614">Plasmid</keyword>
<dbReference type="InterPro" id="IPR012394">
    <property type="entry name" value="Aldehyde_DH_NAD(P)"/>
</dbReference>
<dbReference type="GO" id="GO:0006081">
    <property type="term" value="P:aldehyde metabolic process"/>
    <property type="evidence" value="ECO:0007669"/>
    <property type="project" value="InterPro"/>
</dbReference>
<dbReference type="KEGG" id="pdj:D0907_17675"/>
<dbReference type="InterPro" id="IPR016160">
    <property type="entry name" value="Ald_DH_CS_CYS"/>
</dbReference>
<evidence type="ECO:0000313" key="9">
    <source>
        <dbReference type="EMBL" id="AXV67151.1"/>
    </source>
</evidence>
<evidence type="ECO:0000256" key="6">
    <source>
        <dbReference type="PROSITE-ProRule" id="PRU10007"/>
    </source>
</evidence>
<evidence type="ECO:0000259" key="8">
    <source>
        <dbReference type="Pfam" id="PF00171"/>
    </source>
</evidence>
<dbReference type="PROSITE" id="PS00687">
    <property type="entry name" value="ALDEHYDE_DEHYDR_GLU"/>
    <property type="match status" value="1"/>
</dbReference>
<dbReference type="InterPro" id="IPR016163">
    <property type="entry name" value="Ald_DH_C"/>
</dbReference>
<keyword evidence="2 4" id="KW-0560">Oxidoreductase</keyword>
<keyword evidence="3" id="KW-0520">NAD</keyword>
<evidence type="ECO:0000256" key="4">
    <source>
        <dbReference type="PIRNR" id="PIRNR036492"/>
    </source>
</evidence>
<dbReference type="InterPro" id="IPR016161">
    <property type="entry name" value="Ald_DH/histidinol_DH"/>
</dbReference>
<dbReference type="CDD" id="cd07133">
    <property type="entry name" value="ALDH_CALDH_CalB"/>
    <property type="match status" value="1"/>
</dbReference>
<dbReference type="Gene3D" id="3.40.605.10">
    <property type="entry name" value="Aldehyde Dehydrogenase, Chain A, domain 1"/>
    <property type="match status" value="1"/>
</dbReference>
<dbReference type="PROSITE" id="PS00070">
    <property type="entry name" value="ALDEHYDE_DEHYDR_CYS"/>
    <property type="match status" value="1"/>
</dbReference>
<comment type="similarity">
    <text evidence="1 4 7">Belongs to the aldehyde dehydrogenase family.</text>
</comment>
<dbReference type="EMBL" id="CP032091">
    <property type="protein sequence ID" value="AXV67151.1"/>
    <property type="molecule type" value="Genomic_DNA"/>
</dbReference>
<evidence type="ECO:0000313" key="10">
    <source>
        <dbReference type="Proteomes" id="UP000264605"/>
    </source>
</evidence>
<dbReference type="GeneID" id="99507313"/>